<dbReference type="InterPro" id="IPR001173">
    <property type="entry name" value="Glyco_trans_2-like"/>
</dbReference>
<keyword evidence="4" id="KW-1185">Reference proteome</keyword>
<dbReference type="EMBL" id="SJPU01000001">
    <property type="protein sequence ID" value="TWU18077.1"/>
    <property type="molecule type" value="Genomic_DNA"/>
</dbReference>
<accession>A0A5C6C256</accession>
<reference evidence="3 4" key="1">
    <citation type="journal article" date="2020" name="Antonie Van Leeuwenhoek">
        <title>Rhodopirellula heiligendammensis sp. nov., Rhodopirellula pilleata sp. nov., and Rhodopirellula solitaria sp. nov. isolated from natural or artificial marine surfaces in Northern Germany and California, USA, and emended description of the genus Rhodopirellula.</title>
        <authorList>
            <person name="Kallscheuer N."/>
            <person name="Wiegand S."/>
            <person name="Jogler M."/>
            <person name="Boedeker C."/>
            <person name="Peeters S.H."/>
            <person name="Rast P."/>
            <person name="Heuer A."/>
            <person name="Jetten M.S.M."/>
            <person name="Rohde M."/>
            <person name="Jogler C."/>
        </authorList>
    </citation>
    <scope>NUCLEOTIDE SEQUENCE [LARGE SCALE GENOMIC DNA]</scope>
    <source>
        <strain evidence="3 4">Poly21</strain>
    </source>
</reference>
<proteinExistence type="predicted"/>
<name>A0A5C6C256_9BACT</name>
<feature type="region of interest" description="Disordered" evidence="1">
    <location>
        <begin position="328"/>
        <end position="347"/>
    </location>
</feature>
<sequence length="347" mass="38643">MNELGIVAIGRNEGERLKACLASLQENSTDSVIVYVDSGSDDGSVAFARSLGVHVVELDREIPFTAARARNAGVSQLQKLSGSIRWIQFLDGDCQLQPQWMERAIECLETDSKLAAVCGRRRERFPDRSIYNALIDMEWDTPVGEALACGGDALFRLSALHSVGGFTESMIAGEEPELCQRLRCAGWGIRRIDAEMTLHDADLHHFSQWWRRAKRFGHAAAEAFQRYGNRDEPVARAQLRGIVLWGGFIPVFNGLLLLIDWRIGLFSLLIWPIQWARLTVAFARTHPWSFAARRSALQLLCKFAEFGGVVSYWSRRIAGRQSTLIEYKSGPSNENESASAPGTDASA</sequence>
<dbReference type="RefSeq" id="WP_146405130.1">
    <property type="nucleotide sequence ID" value="NZ_SJPU01000001.1"/>
</dbReference>
<dbReference type="AlphaFoldDB" id="A0A5C6C256"/>
<evidence type="ECO:0000256" key="1">
    <source>
        <dbReference type="SAM" id="MobiDB-lite"/>
    </source>
</evidence>
<dbReference type="PANTHER" id="PTHR43646">
    <property type="entry name" value="GLYCOSYLTRANSFERASE"/>
    <property type="match status" value="1"/>
</dbReference>
<evidence type="ECO:0000259" key="2">
    <source>
        <dbReference type="Pfam" id="PF00535"/>
    </source>
</evidence>
<dbReference type="Proteomes" id="UP000319908">
    <property type="component" value="Unassembled WGS sequence"/>
</dbReference>
<evidence type="ECO:0000313" key="3">
    <source>
        <dbReference type="EMBL" id="TWU18077.1"/>
    </source>
</evidence>
<dbReference type="SUPFAM" id="SSF53448">
    <property type="entry name" value="Nucleotide-diphospho-sugar transferases"/>
    <property type="match status" value="1"/>
</dbReference>
<organism evidence="3 4">
    <name type="scientific">Allorhodopirellula heiligendammensis</name>
    <dbReference type="NCBI Taxonomy" id="2714739"/>
    <lineage>
        <taxon>Bacteria</taxon>
        <taxon>Pseudomonadati</taxon>
        <taxon>Planctomycetota</taxon>
        <taxon>Planctomycetia</taxon>
        <taxon>Pirellulales</taxon>
        <taxon>Pirellulaceae</taxon>
        <taxon>Allorhodopirellula</taxon>
    </lineage>
</organism>
<feature type="domain" description="Glycosyltransferase 2-like" evidence="2">
    <location>
        <begin position="11"/>
        <end position="128"/>
    </location>
</feature>
<dbReference type="GO" id="GO:0016740">
    <property type="term" value="F:transferase activity"/>
    <property type="evidence" value="ECO:0007669"/>
    <property type="project" value="UniProtKB-KW"/>
</dbReference>
<protein>
    <submittedName>
        <fullName evidence="3">Glycosyl transferase family 2</fullName>
    </submittedName>
</protein>
<dbReference type="OrthoDB" id="9811884at2"/>
<dbReference type="Gene3D" id="3.90.550.10">
    <property type="entry name" value="Spore Coat Polysaccharide Biosynthesis Protein SpsA, Chain A"/>
    <property type="match status" value="1"/>
</dbReference>
<dbReference type="Pfam" id="PF00535">
    <property type="entry name" value="Glycos_transf_2"/>
    <property type="match status" value="1"/>
</dbReference>
<gene>
    <name evidence="3" type="ORF">Poly21_02320</name>
</gene>
<dbReference type="InterPro" id="IPR029044">
    <property type="entry name" value="Nucleotide-diphossugar_trans"/>
</dbReference>
<comment type="caution">
    <text evidence="3">The sequence shown here is derived from an EMBL/GenBank/DDBJ whole genome shotgun (WGS) entry which is preliminary data.</text>
</comment>
<evidence type="ECO:0000313" key="4">
    <source>
        <dbReference type="Proteomes" id="UP000319908"/>
    </source>
</evidence>
<dbReference type="PANTHER" id="PTHR43646:SF6">
    <property type="entry name" value="PRE-MYCOFACTOCIN GLYCOSYLTRANSFERASE"/>
    <property type="match status" value="1"/>
</dbReference>
<keyword evidence="3" id="KW-0808">Transferase</keyword>